<comment type="caution">
    <text evidence="1">The sequence shown here is derived from an EMBL/GenBank/DDBJ whole genome shotgun (WGS) entry which is preliminary data.</text>
</comment>
<evidence type="ECO:0000313" key="2">
    <source>
        <dbReference type="Proteomes" id="UP001144673"/>
    </source>
</evidence>
<dbReference type="RefSeq" id="XP_056051602.1">
    <property type="nucleotide sequence ID" value="XM_056199677.1"/>
</dbReference>
<accession>A0A9W8QA93</accession>
<name>A0A9W8QA93_AKAMU</name>
<proteinExistence type="predicted"/>
<dbReference type="GeneID" id="80897823"/>
<dbReference type="KEGG" id="amus:LMH87_010664"/>
<dbReference type="AlphaFoldDB" id="A0A9W8QA93"/>
<protein>
    <submittedName>
        <fullName evidence="1">Uncharacterized protein</fullName>
    </submittedName>
</protein>
<keyword evidence="2" id="KW-1185">Reference proteome</keyword>
<evidence type="ECO:0000313" key="1">
    <source>
        <dbReference type="EMBL" id="KAJ4149888.1"/>
    </source>
</evidence>
<reference evidence="1" key="1">
    <citation type="journal article" date="2023" name="Access Microbiol">
        <title>De-novo genome assembly for Akanthomyces muscarius, a biocontrol agent of insect agricultural pests.</title>
        <authorList>
            <person name="Erdos Z."/>
            <person name="Studholme D.J."/>
            <person name="Raymond B."/>
            <person name="Sharma M."/>
        </authorList>
    </citation>
    <scope>NUCLEOTIDE SEQUENCE</scope>
    <source>
        <strain evidence="1">Ve6</strain>
    </source>
</reference>
<dbReference type="EMBL" id="JAJHUN010000009">
    <property type="protein sequence ID" value="KAJ4149888.1"/>
    <property type="molecule type" value="Genomic_DNA"/>
</dbReference>
<gene>
    <name evidence="1" type="ORF">LMH87_010664</name>
</gene>
<organism evidence="1 2">
    <name type="scientific">Akanthomyces muscarius</name>
    <name type="common">Entomopathogenic fungus</name>
    <name type="synonym">Lecanicillium muscarium</name>
    <dbReference type="NCBI Taxonomy" id="2231603"/>
    <lineage>
        <taxon>Eukaryota</taxon>
        <taxon>Fungi</taxon>
        <taxon>Dikarya</taxon>
        <taxon>Ascomycota</taxon>
        <taxon>Pezizomycotina</taxon>
        <taxon>Sordariomycetes</taxon>
        <taxon>Hypocreomycetidae</taxon>
        <taxon>Hypocreales</taxon>
        <taxon>Cordycipitaceae</taxon>
        <taxon>Akanthomyces</taxon>
    </lineage>
</organism>
<sequence>MKQYNTHASFTANSVLRINCDPLDCHSVQPGSASVVGPFVQTCPEVRQTAQSQIQADGTGLSHVLLLSATLAIACWQ</sequence>
<dbReference type="Proteomes" id="UP001144673">
    <property type="component" value="Chromosome 4"/>
</dbReference>